<evidence type="ECO:0000313" key="3">
    <source>
        <dbReference type="Proteomes" id="UP000700334"/>
    </source>
</evidence>
<feature type="region of interest" description="Disordered" evidence="1">
    <location>
        <begin position="218"/>
        <end position="239"/>
    </location>
</feature>
<protein>
    <submittedName>
        <fullName evidence="2">Mitochondrial import inner membrane translocase subunit Tim23</fullName>
    </submittedName>
</protein>
<proteinExistence type="predicted"/>
<feature type="region of interest" description="Disordered" evidence="1">
    <location>
        <begin position="1"/>
        <end position="169"/>
    </location>
</feature>
<sequence>MGPYESAGLQVSEPPQDEQPPTELSRSRSPWKEAQSGLTCLGRSLALAPGQRPPAPCRDADEGSEPPVPRITETKTSSAAQGNSTTPTTPAPHPAERRAAHDTHLRSQQLEGGSAARSPRGLAFNLLRGNEHPRHRGAGPPRLAQPRRWAAARLPRSPPPGGERAPRHSLCAKTKTAGIAVTDWASPVEPTIPTQVKAAFESFEVSTVQRFQHPVFKEKKEKEERSKREKDFKIQTPEQTPNYPVGSLALLCSAFGVIIEKTRGAEDDLNVVAAGIMTGMLYKSTGGLRGVARDGLVVLTAAAAGSARRLCGAGSLTHGAPERERERKGQKWRLRSAPAEEGEAGGGSELSARTTTLASRYPPSRADFASSARLSPVFVGAPRCPGPLVFPGPTLLALTARPAGQPSSALPGAAGAAWTRSFWPDHGEHPEELSAPSRVQVAWARAWAWGRSRAWGDRRQQPFHLLSDPLFQDPSCQLPRRQGRGKRWRRRRRG</sequence>
<feature type="compositionally biased region" description="Basic and acidic residues" evidence="1">
    <location>
        <begin position="320"/>
        <end position="329"/>
    </location>
</feature>
<evidence type="ECO:0000256" key="1">
    <source>
        <dbReference type="SAM" id="MobiDB-lite"/>
    </source>
</evidence>
<dbReference type="EMBL" id="JAGFMF010011433">
    <property type="protein sequence ID" value="KAG8522519.1"/>
    <property type="molecule type" value="Genomic_DNA"/>
</dbReference>
<dbReference type="OrthoDB" id="159299at2759"/>
<dbReference type="Proteomes" id="UP000700334">
    <property type="component" value="Unassembled WGS sequence"/>
</dbReference>
<name>A0A8J6DVT3_GALPY</name>
<keyword evidence="3" id="KW-1185">Reference proteome</keyword>
<organism evidence="2 3">
    <name type="scientific">Galemys pyrenaicus</name>
    <name type="common">Iberian desman</name>
    <name type="synonym">Pyrenean desman</name>
    <dbReference type="NCBI Taxonomy" id="202257"/>
    <lineage>
        <taxon>Eukaryota</taxon>
        <taxon>Metazoa</taxon>
        <taxon>Chordata</taxon>
        <taxon>Craniata</taxon>
        <taxon>Vertebrata</taxon>
        <taxon>Euteleostomi</taxon>
        <taxon>Mammalia</taxon>
        <taxon>Eutheria</taxon>
        <taxon>Laurasiatheria</taxon>
        <taxon>Eulipotyphla</taxon>
        <taxon>Talpidae</taxon>
        <taxon>Galemys</taxon>
    </lineage>
</organism>
<comment type="caution">
    <text evidence="2">The sequence shown here is derived from an EMBL/GenBank/DDBJ whole genome shotgun (WGS) entry which is preliminary data.</text>
</comment>
<gene>
    <name evidence="2" type="ORF">J0S82_020376</name>
</gene>
<feature type="compositionally biased region" description="Polar residues" evidence="1">
    <location>
        <begin position="74"/>
        <end position="84"/>
    </location>
</feature>
<feature type="compositionally biased region" description="Basic and acidic residues" evidence="1">
    <location>
        <begin position="94"/>
        <end position="105"/>
    </location>
</feature>
<evidence type="ECO:0000313" key="2">
    <source>
        <dbReference type="EMBL" id="KAG8522519.1"/>
    </source>
</evidence>
<accession>A0A8J6DVT3</accession>
<feature type="region of interest" description="Disordered" evidence="1">
    <location>
        <begin position="466"/>
        <end position="494"/>
    </location>
</feature>
<feature type="region of interest" description="Disordered" evidence="1">
    <location>
        <begin position="313"/>
        <end position="353"/>
    </location>
</feature>
<reference evidence="2" key="1">
    <citation type="journal article" date="2021" name="Evol. Appl.">
        <title>The genome of the Pyrenean desman and the effects of bottlenecks and inbreeding on the genomic landscape of an endangered species.</title>
        <authorList>
            <person name="Escoda L."/>
            <person name="Castresana J."/>
        </authorList>
    </citation>
    <scope>NUCLEOTIDE SEQUENCE</scope>
    <source>
        <strain evidence="2">IBE-C5619</strain>
    </source>
</reference>
<dbReference type="AlphaFoldDB" id="A0A8J6DVT3"/>
<feature type="compositionally biased region" description="Basic residues" evidence="1">
    <location>
        <begin position="481"/>
        <end position="494"/>
    </location>
</feature>
<feature type="compositionally biased region" description="Basic and acidic residues" evidence="1">
    <location>
        <begin position="218"/>
        <end position="233"/>
    </location>
</feature>